<reference evidence="1 2" key="1">
    <citation type="journal article" date="2016" name="Mol. Biol. Evol.">
        <title>Comparative Genomics of Early-Diverging Mushroom-Forming Fungi Provides Insights into the Origins of Lignocellulose Decay Capabilities.</title>
        <authorList>
            <person name="Nagy L.G."/>
            <person name="Riley R."/>
            <person name="Tritt A."/>
            <person name="Adam C."/>
            <person name="Daum C."/>
            <person name="Floudas D."/>
            <person name="Sun H."/>
            <person name="Yadav J.S."/>
            <person name="Pangilinan J."/>
            <person name="Larsson K.H."/>
            <person name="Matsuura K."/>
            <person name="Barry K."/>
            <person name="Labutti K."/>
            <person name="Kuo R."/>
            <person name="Ohm R.A."/>
            <person name="Bhattacharya S.S."/>
            <person name="Shirouzu T."/>
            <person name="Yoshinaga Y."/>
            <person name="Martin F.M."/>
            <person name="Grigoriev I.V."/>
            <person name="Hibbett D.S."/>
        </authorList>
    </citation>
    <scope>NUCLEOTIDE SEQUENCE [LARGE SCALE GENOMIC DNA]</scope>
    <source>
        <strain evidence="1 2">HHB12733</strain>
    </source>
</reference>
<evidence type="ECO:0000313" key="2">
    <source>
        <dbReference type="Proteomes" id="UP000076842"/>
    </source>
</evidence>
<dbReference type="InParanoid" id="A0A165IQI0"/>
<dbReference type="AlphaFoldDB" id="A0A165IQI0"/>
<sequence>MREAKGYGATKLSSGYFTDIQDTLRASYLRLFAQGQQKAIMLLKSALKNTEPDDMKCEDQPAPATLTAEVLEVYGVLYDHEFSQHTTITEAAFKQHMFILKQIIMSLAFDGESAVVLHWPEYFESIPESLFALASSLYLKALDCLRDAKLSSCTSVVEKRNVPHVIKIPWRGLAKTAFNWRASHGRSLHGTLPSMAQAIGCITTD</sequence>
<gene>
    <name evidence="1" type="ORF">CALCODRAFT_480271</name>
</gene>
<protein>
    <submittedName>
        <fullName evidence="1">Uncharacterized protein</fullName>
    </submittedName>
</protein>
<organism evidence="1 2">
    <name type="scientific">Calocera cornea HHB12733</name>
    <dbReference type="NCBI Taxonomy" id="1353952"/>
    <lineage>
        <taxon>Eukaryota</taxon>
        <taxon>Fungi</taxon>
        <taxon>Dikarya</taxon>
        <taxon>Basidiomycota</taxon>
        <taxon>Agaricomycotina</taxon>
        <taxon>Dacrymycetes</taxon>
        <taxon>Dacrymycetales</taxon>
        <taxon>Dacrymycetaceae</taxon>
        <taxon>Calocera</taxon>
    </lineage>
</organism>
<dbReference type="EMBL" id="KV423927">
    <property type="protein sequence ID" value="KZT60870.1"/>
    <property type="molecule type" value="Genomic_DNA"/>
</dbReference>
<dbReference type="Proteomes" id="UP000076842">
    <property type="component" value="Unassembled WGS sequence"/>
</dbReference>
<keyword evidence="2" id="KW-1185">Reference proteome</keyword>
<name>A0A165IQI0_9BASI</name>
<evidence type="ECO:0000313" key="1">
    <source>
        <dbReference type="EMBL" id="KZT60870.1"/>
    </source>
</evidence>
<accession>A0A165IQI0</accession>
<proteinExistence type="predicted"/>